<protein>
    <submittedName>
        <fullName evidence="1">Uncharacterized protein</fullName>
    </submittedName>
</protein>
<sequence>MVDFSINLYVFICKLRGVRMKAYYSYVCGIQEVDGGEYVMTGLRTTNLAKSEFVSMVNDKFAISESQLKDILPDPIFEVNRSKELSGFQVV</sequence>
<accession>A0A4Y2BUL5</accession>
<dbReference type="AlphaFoldDB" id="A0A4Y2BUL5"/>
<organism evidence="1 2">
    <name type="scientific">Araneus ventricosus</name>
    <name type="common">Orbweaver spider</name>
    <name type="synonym">Epeira ventricosa</name>
    <dbReference type="NCBI Taxonomy" id="182803"/>
    <lineage>
        <taxon>Eukaryota</taxon>
        <taxon>Metazoa</taxon>
        <taxon>Ecdysozoa</taxon>
        <taxon>Arthropoda</taxon>
        <taxon>Chelicerata</taxon>
        <taxon>Arachnida</taxon>
        <taxon>Araneae</taxon>
        <taxon>Araneomorphae</taxon>
        <taxon>Entelegynae</taxon>
        <taxon>Araneoidea</taxon>
        <taxon>Araneidae</taxon>
        <taxon>Araneus</taxon>
    </lineage>
</organism>
<reference evidence="1 2" key="1">
    <citation type="journal article" date="2019" name="Sci. Rep.">
        <title>Orb-weaving spider Araneus ventricosus genome elucidates the spidroin gene catalogue.</title>
        <authorList>
            <person name="Kono N."/>
            <person name="Nakamura H."/>
            <person name="Ohtoshi R."/>
            <person name="Moran D.A.P."/>
            <person name="Shinohara A."/>
            <person name="Yoshida Y."/>
            <person name="Fujiwara M."/>
            <person name="Mori M."/>
            <person name="Tomita M."/>
            <person name="Arakawa K."/>
        </authorList>
    </citation>
    <scope>NUCLEOTIDE SEQUENCE [LARGE SCALE GENOMIC DNA]</scope>
</reference>
<evidence type="ECO:0000313" key="1">
    <source>
        <dbReference type="EMBL" id="GBL95892.1"/>
    </source>
</evidence>
<evidence type="ECO:0000313" key="2">
    <source>
        <dbReference type="Proteomes" id="UP000499080"/>
    </source>
</evidence>
<name>A0A4Y2BUL5_ARAVE</name>
<gene>
    <name evidence="1" type="ORF">AVEN_227132_1</name>
</gene>
<comment type="caution">
    <text evidence="1">The sequence shown here is derived from an EMBL/GenBank/DDBJ whole genome shotgun (WGS) entry which is preliminary data.</text>
</comment>
<proteinExistence type="predicted"/>
<dbReference type="EMBL" id="BGPR01000115">
    <property type="protein sequence ID" value="GBL95892.1"/>
    <property type="molecule type" value="Genomic_DNA"/>
</dbReference>
<keyword evidence="2" id="KW-1185">Reference proteome</keyword>
<dbReference type="Proteomes" id="UP000499080">
    <property type="component" value="Unassembled WGS sequence"/>
</dbReference>